<dbReference type="InterPro" id="IPR036291">
    <property type="entry name" value="NAD(P)-bd_dom_sf"/>
</dbReference>
<keyword evidence="4" id="KW-1185">Reference proteome</keyword>
<dbReference type="RefSeq" id="XP_007326054.1">
    <property type="nucleotide sequence ID" value="XM_007325992.1"/>
</dbReference>
<dbReference type="AlphaFoldDB" id="K5W7Y9"/>
<dbReference type="InParanoid" id="K5W7Y9"/>
<name>K5W7Y9_AGABU</name>
<dbReference type="GeneID" id="18829065"/>
<dbReference type="Gene3D" id="3.40.50.720">
    <property type="entry name" value="NAD(P)-binding Rossmann-like Domain"/>
    <property type="match status" value="1"/>
</dbReference>
<dbReference type="SUPFAM" id="SSF51735">
    <property type="entry name" value="NAD(P)-binding Rossmann-fold domains"/>
    <property type="match status" value="1"/>
</dbReference>
<evidence type="ECO:0000313" key="4">
    <source>
        <dbReference type="Proteomes" id="UP000008493"/>
    </source>
</evidence>
<sequence>MSLEKKYTDPAFLICRQNSGASGGIGLEISRLFLEQGAKVSAHYNSNHSPLQSLVSEYGGSNRIQTIQANLTQESEVIENVFNKSTSSFGEVHILVLNHAAIPLPDEPIWEMPLERWKNTIDTNVTASFIVAKEYVRRLQNAPPTVKDNASVVIIGSTAGKYGEAGHADYAASKSALMFGFTLSLKNEIVKVAPKGRVNSIGPGWVKTPKVEEKLNNPRSFYRAVATTPLKKVATPHDIATQTVILASQKVSGHITGQVLMIEGGMEGKNSNSSALRDGLVDILSREAPQPARGYLT</sequence>
<dbReference type="PANTHER" id="PTHR24321:SF8">
    <property type="entry name" value="ESTRADIOL 17-BETA-DEHYDROGENASE 8-RELATED"/>
    <property type="match status" value="1"/>
</dbReference>
<dbReference type="OMA" id="DEPIWEM"/>
<dbReference type="PRINTS" id="PR00081">
    <property type="entry name" value="GDHRDH"/>
</dbReference>
<dbReference type="OrthoDB" id="10253736at2759"/>
<reference evidence="4" key="1">
    <citation type="journal article" date="2012" name="Proc. Natl. Acad. Sci. U.S.A.">
        <title>Genome sequence of the button mushroom Agaricus bisporus reveals mechanisms governing adaptation to a humic-rich ecological niche.</title>
        <authorList>
            <person name="Morin E."/>
            <person name="Kohler A."/>
            <person name="Baker A.R."/>
            <person name="Foulongne-Oriol M."/>
            <person name="Lombard V."/>
            <person name="Nagy L.G."/>
            <person name="Ohm R.A."/>
            <person name="Patyshakuliyeva A."/>
            <person name="Brun A."/>
            <person name="Aerts A.L."/>
            <person name="Bailey A.M."/>
            <person name="Billette C."/>
            <person name="Coutinho P.M."/>
            <person name="Deakin G."/>
            <person name="Doddapaneni H."/>
            <person name="Floudas D."/>
            <person name="Grimwood J."/>
            <person name="Hilden K."/>
            <person name="Kuees U."/>
            <person name="LaButti K.M."/>
            <person name="Lapidus A."/>
            <person name="Lindquist E.A."/>
            <person name="Lucas S.M."/>
            <person name="Murat C."/>
            <person name="Riley R.W."/>
            <person name="Salamov A.A."/>
            <person name="Schmutz J."/>
            <person name="Subramanian V."/>
            <person name="Woesten H.A.B."/>
            <person name="Xu J."/>
            <person name="Eastwood D.C."/>
            <person name="Foster G.D."/>
            <person name="Sonnenberg A.S."/>
            <person name="Cullen D."/>
            <person name="de Vries R.P."/>
            <person name="Lundell T."/>
            <person name="Hibbett D.S."/>
            <person name="Henrissat B."/>
            <person name="Burton K.S."/>
            <person name="Kerrigan R.W."/>
            <person name="Challen M.P."/>
            <person name="Grigoriev I.V."/>
            <person name="Martin F."/>
        </authorList>
    </citation>
    <scope>NUCLEOTIDE SEQUENCE [LARGE SCALE GENOMIC DNA]</scope>
    <source>
        <strain evidence="4">JB137-S8 / ATCC MYA-4627 / FGSC 10392</strain>
    </source>
</reference>
<dbReference type="HOGENOM" id="CLU_010194_1_3_1"/>
<evidence type="ECO:0008006" key="5">
    <source>
        <dbReference type="Google" id="ProtNLM"/>
    </source>
</evidence>
<dbReference type="InterPro" id="IPR002347">
    <property type="entry name" value="SDR_fam"/>
</dbReference>
<dbReference type="STRING" id="597362.K5W7Y9"/>
<gene>
    <name evidence="3" type="ORF">AGABI1DRAFT_33813</name>
</gene>
<organism evidence="3 4">
    <name type="scientific">Agaricus bisporus var. burnettii (strain JB137-S8 / ATCC MYA-4627 / FGSC 10392)</name>
    <name type="common">White button mushroom</name>
    <dbReference type="NCBI Taxonomy" id="597362"/>
    <lineage>
        <taxon>Eukaryota</taxon>
        <taxon>Fungi</taxon>
        <taxon>Dikarya</taxon>
        <taxon>Basidiomycota</taxon>
        <taxon>Agaricomycotina</taxon>
        <taxon>Agaricomycetes</taxon>
        <taxon>Agaricomycetidae</taxon>
        <taxon>Agaricales</taxon>
        <taxon>Agaricineae</taxon>
        <taxon>Agaricaceae</taxon>
        <taxon>Agaricus</taxon>
    </lineage>
</organism>
<protein>
    <recommendedName>
        <fullName evidence="5">NAD(P)-binding protein</fullName>
    </recommendedName>
</protein>
<proteinExistence type="inferred from homology"/>
<evidence type="ECO:0000256" key="1">
    <source>
        <dbReference type="ARBA" id="ARBA00006484"/>
    </source>
</evidence>
<dbReference type="EMBL" id="JH971386">
    <property type="protein sequence ID" value="EKM82969.1"/>
    <property type="molecule type" value="Genomic_DNA"/>
</dbReference>
<keyword evidence="2" id="KW-0560">Oxidoreductase</keyword>
<evidence type="ECO:0000256" key="2">
    <source>
        <dbReference type="ARBA" id="ARBA00023002"/>
    </source>
</evidence>
<evidence type="ECO:0000313" key="3">
    <source>
        <dbReference type="EMBL" id="EKM82969.1"/>
    </source>
</evidence>
<accession>K5W7Y9</accession>
<dbReference type="eggNOG" id="KOG0725">
    <property type="taxonomic scope" value="Eukaryota"/>
</dbReference>
<dbReference type="KEGG" id="abp:AGABI1DRAFT33813"/>
<comment type="similarity">
    <text evidence="1">Belongs to the short-chain dehydrogenases/reductases (SDR) family.</text>
</comment>
<dbReference type="Pfam" id="PF13561">
    <property type="entry name" value="adh_short_C2"/>
    <property type="match status" value="1"/>
</dbReference>
<dbReference type="GO" id="GO:0016491">
    <property type="term" value="F:oxidoreductase activity"/>
    <property type="evidence" value="ECO:0007669"/>
    <property type="project" value="UniProtKB-KW"/>
</dbReference>
<dbReference type="CDD" id="cd05233">
    <property type="entry name" value="SDR_c"/>
    <property type="match status" value="1"/>
</dbReference>
<dbReference type="Proteomes" id="UP000008493">
    <property type="component" value="Unassembled WGS sequence"/>
</dbReference>
<dbReference type="PANTHER" id="PTHR24321">
    <property type="entry name" value="DEHYDROGENASES, SHORT CHAIN"/>
    <property type="match status" value="1"/>
</dbReference>